<evidence type="ECO:0000256" key="3">
    <source>
        <dbReference type="ARBA" id="ARBA00022692"/>
    </source>
</evidence>
<keyword evidence="4" id="KW-0999">Mitochondrion inner membrane</keyword>
<comment type="caution">
    <text evidence="15">The sequence shown here is derived from an EMBL/GenBank/DDBJ whole genome shotgun (WGS) entry which is preliminary data.</text>
</comment>
<dbReference type="InterPro" id="IPR009072">
    <property type="entry name" value="Histone-fold"/>
</dbReference>
<feature type="compositionally biased region" description="Polar residues" evidence="13">
    <location>
        <begin position="948"/>
        <end position="972"/>
    </location>
</feature>
<feature type="compositionally biased region" description="Basic and acidic residues" evidence="13">
    <location>
        <begin position="1419"/>
        <end position="1429"/>
    </location>
</feature>
<feature type="region of interest" description="Disordered" evidence="13">
    <location>
        <begin position="1654"/>
        <end position="1686"/>
    </location>
</feature>
<dbReference type="PROSITE" id="PS51084">
    <property type="entry name" value="HIT_2"/>
    <property type="match status" value="1"/>
</dbReference>
<name>A0A8H5EWY1_9AGAR</name>
<feature type="compositionally biased region" description="Acidic residues" evidence="13">
    <location>
        <begin position="1494"/>
        <end position="1513"/>
    </location>
</feature>
<keyword evidence="8" id="KW-0496">Mitochondrion</keyword>
<evidence type="ECO:0000256" key="12">
    <source>
        <dbReference type="SAM" id="Coils"/>
    </source>
</evidence>
<feature type="region of interest" description="Disordered" evidence="13">
    <location>
        <begin position="379"/>
        <end position="454"/>
    </location>
</feature>
<feature type="coiled-coil region" evidence="12">
    <location>
        <begin position="1076"/>
        <end position="1139"/>
    </location>
</feature>
<evidence type="ECO:0000256" key="11">
    <source>
        <dbReference type="PROSITE-ProRule" id="PRU00464"/>
    </source>
</evidence>
<dbReference type="OrthoDB" id="5595506at2759"/>
<feature type="domain" description="HIT" evidence="14">
    <location>
        <begin position="1308"/>
        <end position="1412"/>
    </location>
</feature>
<dbReference type="GO" id="GO:0046982">
    <property type="term" value="F:protein heterodimerization activity"/>
    <property type="evidence" value="ECO:0007669"/>
    <property type="project" value="InterPro"/>
</dbReference>
<feature type="compositionally biased region" description="Pro residues" evidence="13">
    <location>
        <begin position="439"/>
        <end position="450"/>
    </location>
</feature>
<keyword evidence="7 12" id="KW-0175">Coiled coil</keyword>
<feature type="compositionally biased region" description="Polar residues" evidence="13">
    <location>
        <begin position="708"/>
        <end position="719"/>
    </location>
</feature>
<proteinExistence type="inferred from homology"/>
<feature type="compositionally biased region" description="Basic and acidic residues" evidence="13">
    <location>
        <begin position="415"/>
        <end position="425"/>
    </location>
</feature>
<organism evidence="15 16">
    <name type="scientific">Psilocybe cf. subviscida</name>
    <dbReference type="NCBI Taxonomy" id="2480587"/>
    <lineage>
        <taxon>Eukaryota</taxon>
        <taxon>Fungi</taxon>
        <taxon>Dikarya</taxon>
        <taxon>Basidiomycota</taxon>
        <taxon>Agaricomycotina</taxon>
        <taxon>Agaricomycetes</taxon>
        <taxon>Agaricomycetidae</taxon>
        <taxon>Agaricales</taxon>
        <taxon>Agaricineae</taxon>
        <taxon>Strophariaceae</taxon>
        <taxon>Psilocybe</taxon>
    </lineage>
</organism>
<dbReference type="Pfam" id="PF05546">
    <property type="entry name" value="She9_MDM33"/>
    <property type="match status" value="1"/>
</dbReference>
<evidence type="ECO:0000256" key="8">
    <source>
        <dbReference type="ARBA" id="ARBA00023128"/>
    </source>
</evidence>
<evidence type="ECO:0000259" key="14">
    <source>
        <dbReference type="PROSITE" id="PS51084"/>
    </source>
</evidence>
<feature type="region of interest" description="Disordered" evidence="13">
    <location>
        <begin position="468"/>
        <end position="512"/>
    </location>
</feature>
<feature type="compositionally biased region" description="Low complexity" evidence="13">
    <location>
        <begin position="388"/>
        <end position="406"/>
    </location>
</feature>
<feature type="region of interest" description="Disordered" evidence="13">
    <location>
        <begin position="39"/>
        <end position="132"/>
    </location>
</feature>
<evidence type="ECO:0000256" key="1">
    <source>
        <dbReference type="ARBA" id="ARBA00004273"/>
    </source>
</evidence>
<dbReference type="SUPFAM" id="SSF54197">
    <property type="entry name" value="HIT-like"/>
    <property type="match status" value="1"/>
</dbReference>
<dbReference type="GO" id="GO:0005743">
    <property type="term" value="C:mitochondrial inner membrane"/>
    <property type="evidence" value="ECO:0007669"/>
    <property type="project" value="UniProtKB-SubCell"/>
</dbReference>
<feature type="region of interest" description="Disordered" evidence="13">
    <location>
        <begin position="159"/>
        <end position="340"/>
    </location>
</feature>
<evidence type="ECO:0000256" key="6">
    <source>
        <dbReference type="ARBA" id="ARBA00022989"/>
    </source>
</evidence>
<dbReference type="InterPro" id="IPR036265">
    <property type="entry name" value="HIT-like_sf"/>
</dbReference>
<feature type="compositionally biased region" description="Polar residues" evidence="13">
    <location>
        <begin position="546"/>
        <end position="574"/>
    </location>
</feature>
<keyword evidence="5" id="KW-0809">Transit peptide</keyword>
<feature type="region of interest" description="Disordered" evidence="13">
    <location>
        <begin position="1412"/>
        <end position="1448"/>
    </location>
</feature>
<keyword evidence="9" id="KW-0472">Membrane</keyword>
<evidence type="ECO:0000256" key="9">
    <source>
        <dbReference type="ARBA" id="ARBA00023136"/>
    </source>
</evidence>
<keyword evidence="3" id="KW-0812">Transmembrane</keyword>
<dbReference type="InterPro" id="IPR003958">
    <property type="entry name" value="CBFA_NFYB_domain"/>
</dbReference>
<evidence type="ECO:0000256" key="13">
    <source>
        <dbReference type="SAM" id="MobiDB-lite"/>
    </source>
</evidence>
<feature type="compositionally biased region" description="Polar residues" evidence="13">
    <location>
        <begin position="68"/>
        <end position="84"/>
    </location>
</feature>
<gene>
    <name evidence="15" type="ORF">D9619_006999</name>
</gene>
<feature type="compositionally biased region" description="Pro residues" evidence="13">
    <location>
        <begin position="295"/>
        <end position="317"/>
    </location>
</feature>
<dbReference type="Gene3D" id="3.30.428.10">
    <property type="entry name" value="HIT-like"/>
    <property type="match status" value="1"/>
</dbReference>
<dbReference type="EMBL" id="JAACJJ010000043">
    <property type="protein sequence ID" value="KAF5315327.1"/>
    <property type="molecule type" value="Genomic_DNA"/>
</dbReference>
<dbReference type="Pfam" id="PF00808">
    <property type="entry name" value="CBFD_NFYB_HMF"/>
    <property type="match status" value="1"/>
</dbReference>
<keyword evidence="16" id="KW-1185">Reference proteome</keyword>
<feature type="region of interest" description="Disordered" evidence="13">
    <location>
        <begin position="935"/>
        <end position="986"/>
    </location>
</feature>
<feature type="compositionally biased region" description="Polar residues" evidence="13">
    <location>
        <begin position="648"/>
        <end position="658"/>
    </location>
</feature>
<dbReference type="PANTHER" id="PTHR31961">
    <property type="entry name" value="SENSITIVE TO HIGH EXPRESSION PROTEIN 9, MITOCHONDRIAL"/>
    <property type="match status" value="1"/>
</dbReference>
<feature type="compositionally biased region" description="Basic and acidic residues" evidence="13">
    <location>
        <begin position="618"/>
        <end position="628"/>
    </location>
</feature>
<dbReference type="InterPro" id="IPR011146">
    <property type="entry name" value="HIT-like"/>
</dbReference>
<evidence type="ECO:0000313" key="16">
    <source>
        <dbReference type="Proteomes" id="UP000567179"/>
    </source>
</evidence>
<dbReference type="Pfam" id="PF01230">
    <property type="entry name" value="HIT"/>
    <property type="match status" value="1"/>
</dbReference>
<dbReference type="PANTHER" id="PTHR31961:SF3">
    <property type="entry name" value="SENSITIVE TO HIGH EXPRESSION PROTEIN 9, MITOCHONDRIAL"/>
    <property type="match status" value="1"/>
</dbReference>
<dbReference type="SUPFAM" id="SSF47113">
    <property type="entry name" value="Histone-fold"/>
    <property type="match status" value="1"/>
</dbReference>
<feature type="region of interest" description="Disordered" evidence="13">
    <location>
        <begin position="1494"/>
        <end position="1527"/>
    </location>
</feature>
<feature type="compositionally biased region" description="Polar residues" evidence="13">
    <location>
        <begin position="690"/>
        <end position="702"/>
    </location>
</feature>
<accession>A0A8H5EWY1</accession>
<comment type="similarity">
    <text evidence="2">Belongs to the SHE9 family.</text>
</comment>
<evidence type="ECO:0000256" key="2">
    <source>
        <dbReference type="ARBA" id="ARBA00007472"/>
    </source>
</evidence>
<feature type="compositionally biased region" description="Polar residues" evidence="13">
    <location>
        <begin position="630"/>
        <end position="642"/>
    </location>
</feature>
<evidence type="ECO:0000256" key="4">
    <source>
        <dbReference type="ARBA" id="ARBA00022792"/>
    </source>
</evidence>
<feature type="compositionally biased region" description="Basic residues" evidence="13">
    <location>
        <begin position="159"/>
        <end position="173"/>
    </location>
</feature>
<evidence type="ECO:0000313" key="15">
    <source>
        <dbReference type="EMBL" id="KAF5315327.1"/>
    </source>
</evidence>
<dbReference type="GO" id="GO:0007007">
    <property type="term" value="P:inner mitochondrial membrane organization"/>
    <property type="evidence" value="ECO:0007669"/>
    <property type="project" value="TreeGrafter"/>
</dbReference>
<comment type="caution">
    <text evidence="11">Lacks conserved residue(s) required for the propagation of feature annotation.</text>
</comment>
<protein>
    <recommendedName>
        <fullName evidence="14">HIT domain-containing protein</fullName>
    </recommendedName>
</protein>
<dbReference type="Gene3D" id="1.10.20.10">
    <property type="entry name" value="Histone, subunit A"/>
    <property type="match status" value="1"/>
</dbReference>
<feature type="compositionally biased region" description="Low complexity" evidence="13">
    <location>
        <begin position="973"/>
        <end position="985"/>
    </location>
</feature>
<feature type="compositionally biased region" description="Basic and acidic residues" evidence="13">
    <location>
        <begin position="260"/>
        <end position="272"/>
    </location>
</feature>
<dbReference type="InterPro" id="IPR001310">
    <property type="entry name" value="Histidine_triad_HIT"/>
</dbReference>
<keyword evidence="6" id="KW-1133">Transmembrane helix</keyword>
<reference evidence="15 16" key="1">
    <citation type="journal article" date="2020" name="ISME J.">
        <title>Uncovering the hidden diversity of litter-decomposition mechanisms in mushroom-forming fungi.</title>
        <authorList>
            <person name="Floudas D."/>
            <person name="Bentzer J."/>
            <person name="Ahren D."/>
            <person name="Johansson T."/>
            <person name="Persson P."/>
            <person name="Tunlid A."/>
        </authorList>
    </citation>
    <scope>NUCLEOTIDE SEQUENCE [LARGE SCALE GENOMIC DNA]</scope>
    <source>
        <strain evidence="15 16">CBS 101986</strain>
    </source>
</reference>
<comment type="subcellular location">
    <subcellularLocation>
        <location evidence="1">Mitochondrion inner membrane</location>
    </subcellularLocation>
</comment>
<comment type="function">
    <text evidence="10">Required for the maintenance of the structure of the mitochondrial inner membrane. Involved in mitochondrial morphology. Causes growth arrest when highly overexpressed.</text>
</comment>
<evidence type="ECO:0000256" key="10">
    <source>
        <dbReference type="ARBA" id="ARBA00024807"/>
    </source>
</evidence>
<dbReference type="Proteomes" id="UP000567179">
    <property type="component" value="Unassembled WGS sequence"/>
</dbReference>
<dbReference type="InterPro" id="IPR008839">
    <property type="entry name" value="MDM33_fungi"/>
</dbReference>
<feature type="region of interest" description="Disordered" evidence="13">
    <location>
        <begin position="542"/>
        <end position="765"/>
    </location>
</feature>
<evidence type="ECO:0000256" key="5">
    <source>
        <dbReference type="ARBA" id="ARBA00022946"/>
    </source>
</evidence>
<dbReference type="PRINTS" id="PR00332">
    <property type="entry name" value="HISTRIAD"/>
</dbReference>
<feature type="compositionally biased region" description="Low complexity" evidence="13">
    <location>
        <begin position="661"/>
        <end position="671"/>
    </location>
</feature>
<evidence type="ECO:0000256" key="7">
    <source>
        <dbReference type="ARBA" id="ARBA00023054"/>
    </source>
</evidence>
<feature type="compositionally biased region" description="Low complexity" evidence="13">
    <location>
        <begin position="120"/>
        <end position="129"/>
    </location>
</feature>
<feature type="compositionally biased region" description="Basic and acidic residues" evidence="13">
    <location>
        <begin position="86"/>
        <end position="95"/>
    </location>
</feature>
<sequence>MWPSLTGGRFRRAGIPLHLVKRTDTGVNWLLAQPYHLPGRRMDLFTPSPKPRKRPAQASDAGRRTKAKTPQSTRAEPLASNSRPRASREPTDTTRRKQQNAKAGPSKLGKQADPTPSPPTRQSTRVSRPTLKKAAATEIVLSSDEDSDLPSPSAIVFKKIPKAPLRPKKRKRAWLAASPLKTTKKTPKEISDSDDDEQVNARPVKRPKVTNNTVAPEDVINLCSSSEVDEPPRSSPFAQAQRRKSSPEMDVRSVGAADPEISKSKKLSRERNVPTPKVAGTEPQVDPPNQASHSPAPPSPPPLPLISSPPPQRPAPLPTRIRSIRMVRTKSMLSGRKFTRPEREGEITYFEPDAQPQLTLLTHTLFKKSIASVKAKIEVQKRKKKKAAASAIASSSASTSKSALRPRPAPAPAPRIDDRVSDEPLQKAPSSVTNAPLSLPEPPDMPMQPDDPPDVFIEQTAAETVAFPPELIESYPATRNDETDPILKDASGSDPIEPVPTTNQEVSEPEGETILKEIPDIKDLIASAKHVTTVLDRLKALKTRSDFPSPSKQAPAESSQSLPLNIATVSSAANETEPEPAASPSTPGLRPAKLPPLRDPTPTLRRSSSMSAGQGARDSTEVIKDERIGTPQQSESGASTPSLVLKSTVPNQGKSATSRKPLPSRSSPLMLAGEGARSSAKAVNDERIGTPQQSVSDASTPSLLLKSTVPNQSNSTTSRKLLPSRSPAPLSKSPDTLADALPPKHQSLPSSLKDDVQVEARASSSTNLNSKLPVLNLNLGIEILSHLPDIDEDEDLSLSDLELSSRNSHPSSNISHTMHDSQIAIRKFTKVTSLKQYFPTSYDGDFSPEGNSEAVVHSSVLTFQVPHGLEPPHQSIDVPGSRIGFDAESADIETISGEIRQHLRMLRRPLLRALPRRHFSTSSSLWVPQRTVLDQSNDGEPAVKPNAEQGSVPTTDKEPTNPTYQTTQSRFDASSSSYASASSDSKAGDEVKSAAALHIEEFKQHLQDWAAKASILLRNKADDFTDATKKNFAQLGAQLNHVTGYEEIEALKRGVVEQEHRISIARQASRKAKIAFEEATIQRSNSQREVNDLLQRKSTWTDGDVGRFTSLVRQDHLYEQEEQRAKAAVEETEEAVEKEFSALMRKILARYHEEQVWSDKIRSASTYGSLAALGLNMLIFIIAIVAVEPWKRRRLAQTFERKIEELSHENELRLAESMATIREQIDGQRLLLENIKEETAKKQEPVVPLPVLAVPQPIAPSEPVKPSQEVVTIHHWNIPRQHLEMAAVGAAHENRPLHSTWKADADCTFCRIINRELPASVVYEDEQVIAFLDILPLRPGHTLVIPKAHIARLSELPPDLAGEVGKTVSKVAHALTEALSNTGLNVVHYHIIPAPKFGANAIPTEPEQKATYTTPFTQKEMHQAEFESREELDEDDAKDANSAKMPLNWSRSRDDRVYASVTENAFPNLLQPHSPPNIMADEETQIVYEDDEEYAQNGEDDQEVETPDADVPPEEAQQPKKKRERKEVVEIEREPGKSLFPISRVQKIIKADKVKGTFCTGSMASDFEQDIPIVAKEATFLIALATEEFIRHLCEASHHIAHREKRSTVQHKDIEILPWTLPEAPTNKRPRTKPSGTALKAEATILDQFIVGKKGDLSDEEGENDVIMNEDGTMYAAGTVEDDDES</sequence>
<dbReference type="GO" id="GO:0003824">
    <property type="term" value="F:catalytic activity"/>
    <property type="evidence" value="ECO:0007669"/>
    <property type="project" value="InterPro"/>
</dbReference>